<dbReference type="PANTHER" id="PTHR48105">
    <property type="entry name" value="THIOREDOXIN REDUCTASE 1-RELATED-RELATED"/>
    <property type="match status" value="1"/>
</dbReference>
<feature type="domain" description="FAD/NAD(P)-binding" evidence="4">
    <location>
        <begin position="35"/>
        <end position="310"/>
    </location>
</feature>
<feature type="compositionally biased region" description="Low complexity" evidence="3">
    <location>
        <begin position="7"/>
        <end position="19"/>
    </location>
</feature>
<dbReference type="RefSeq" id="WP_386812770.1">
    <property type="nucleotide sequence ID" value="NZ_JBHTIH010000004.1"/>
</dbReference>
<evidence type="ECO:0000313" key="6">
    <source>
        <dbReference type="Proteomes" id="UP001597090"/>
    </source>
</evidence>
<keyword evidence="2" id="KW-0560">Oxidoreductase</keyword>
<reference evidence="6" key="1">
    <citation type="journal article" date="2019" name="Int. J. Syst. Evol. Microbiol.">
        <title>The Global Catalogue of Microorganisms (GCM) 10K type strain sequencing project: providing services to taxonomists for standard genome sequencing and annotation.</title>
        <authorList>
            <consortium name="The Broad Institute Genomics Platform"/>
            <consortium name="The Broad Institute Genome Sequencing Center for Infectious Disease"/>
            <person name="Wu L."/>
            <person name="Ma J."/>
        </authorList>
    </citation>
    <scope>NUCLEOTIDE SEQUENCE [LARGE SCALE GENOMIC DNA]</scope>
    <source>
        <strain evidence="6">CCUG 55491</strain>
    </source>
</reference>
<keyword evidence="6" id="KW-1185">Reference proteome</keyword>
<dbReference type="PRINTS" id="PR00368">
    <property type="entry name" value="FADPNR"/>
</dbReference>
<dbReference type="SUPFAM" id="SSF51905">
    <property type="entry name" value="FAD/NAD(P)-binding domain"/>
    <property type="match status" value="1"/>
</dbReference>
<protein>
    <submittedName>
        <fullName evidence="5">NAD(P)/FAD-dependent oxidoreductase</fullName>
    </submittedName>
</protein>
<dbReference type="InterPro" id="IPR023753">
    <property type="entry name" value="FAD/NAD-binding_dom"/>
</dbReference>
<dbReference type="InterPro" id="IPR050097">
    <property type="entry name" value="Ferredoxin-NADP_redctase_2"/>
</dbReference>
<evidence type="ECO:0000256" key="1">
    <source>
        <dbReference type="ARBA" id="ARBA00022630"/>
    </source>
</evidence>
<sequence>MTPAPAPNSSSSSTSAPAADNRRARGSAAPAATLDCLVIGGGPAGLTAATYLARFHRRILVVDDGHSRARWIPTSHNCPGFPGGVAGSTLLQRLRAQAQDFAVPIIDGRIETLQRDGDDFIAGNGRRQWRAHYVCLASGVVDRMPAMEQLDEAIDSGAVRLCAVCDGFEASDERIAVYGPVEQAIEHALFLRTFSRSVAVVRSQDGEPDAEHAARARRAHVALLPPASALRHERGCVVEFAHGEPWRFDTLYPVLGGDAQSALALALGARCDDEGALVVDKHQQTSVDGLYAIGDIVSALNQISVAVGHAAVAACAIHNRLPNNFREDRAHQAQAGA</sequence>
<gene>
    <name evidence="5" type="ORF">ACFQZQ_10655</name>
</gene>
<dbReference type="EMBL" id="JBHTIH010000004">
    <property type="protein sequence ID" value="MFD0739740.1"/>
    <property type="molecule type" value="Genomic_DNA"/>
</dbReference>
<organism evidence="5 6">
    <name type="scientific">Lysobacter koreensis</name>
    <dbReference type="NCBI Taxonomy" id="266122"/>
    <lineage>
        <taxon>Bacteria</taxon>
        <taxon>Pseudomonadati</taxon>
        <taxon>Pseudomonadota</taxon>
        <taxon>Gammaproteobacteria</taxon>
        <taxon>Lysobacterales</taxon>
        <taxon>Lysobacteraceae</taxon>
        <taxon>Lysobacter</taxon>
    </lineage>
</organism>
<dbReference type="Pfam" id="PF07992">
    <property type="entry name" value="Pyr_redox_2"/>
    <property type="match status" value="1"/>
</dbReference>
<proteinExistence type="predicted"/>
<evidence type="ECO:0000313" key="5">
    <source>
        <dbReference type="EMBL" id="MFD0739740.1"/>
    </source>
</evidence>
<name>A0ABW2YMU8_9GAMM</name>
<dbReference type="Proteomes" id="UP001597090">
    <property type="component" value="Unassembled WGS sequence"/>
</dbReference>
<dbReference type="PRINTS" id="PR00469">
    <property type="entry name" value="PNDRDTASEII"/>
</dbReference>
<dbReference type="Gene3D" id="3.50.50.60">
    <property type="entry name" value="FAD/NAD(P)-binding domain"/>
    <property type="match status" value="2"/>
</dbReference>
<evidence type="ECO:0000259" key="4">
    <source>
        <dbReference type="Pfam" id="PF07992"/>
    </source>
</evidence>
<comment type="caution">
    <text evidence="5">The sequence shown here is derived from an EMBL/GenBank/DDBJ whole genome shotgun (WGS) entry which is preliminary data.</text>
</comment>
<keyword evidence="1" id="KW-0285">Flavoprotein</keyword>
<dbReference type="InterPro" id="IPR036188">
    <property type="entry name" value="FAD/NAD-bd_sf"/>
</dbReference>
<evidence type="ECO:0000256" key="3">
    <source>
        <dbReference type="SAM" id="MobiDB-lite"/>
    </source>
</evidence>
<accession>A0ABW2YMU8</accession>
<evidence type="ECO:0000256" key="2">
    <source>
        <dbReference type="ARBA" id="ARBA00023002"/>
    </source>
</evidence>
<feature type="region of interest" description="Disordered" evidence="3">
    <location>
        <begin position="1"/>
        <end position="25"/>
    </location>
</feature>